<dbReference type="EMBL" id="NMUH01011319">
    <property type="protein sequence ID" value="MQM21624.1"/>
    <property type="molecule type" value="Genomic_DNA"/>
</dbReference>
<evidence type="ECO:0000313" key="2">
    <source>
        <dbReference type="Proteomes" id="UP000652761"/>
    </source>
</evidence>
<feature type="non-terminal residue" evidence="1">
    <location>
        <position position="1"/>
    </location>
</feature>
<name>A0A843XPB3_COLES</name>
<sequence>MRVFGRYYIYPRQIVLAGSGSRIVQPAVLMRHDVRRAQIYQEQRDAPVGGTNPIPRGHAEILWAPAAKLVFFSLKRSLGVGTR</sequence>
<reference evidence="1" key="1">
    <citation type="submission" date="2017-07" db="EMBL/GenBank/DDBJ databases">
        <title>Taro Niue Genome Assembly and Annotation.</title>
        <authorList>
            <person name="Atibalentja N."/>
            <person name="Keating K."/>
            <person name="Fields C.J."/>
        </authorList>
    </citation>
    <scope>NUCLEOTIDE SEQUENCE</scope>
    <source>
        <strain evidence="1">Niue_2</strain>
        <tissue evidence="1">Leaf</tissue>
    </source>
</reference>
<protein>
    <submittedName>
        <fullName evidence="1">Uncharacterized protein</fullName>
    </submittedName>
</protein>
<comment type="caution">
    <text evidence="1">The sequence shown here is derived from an EMBL/GenBank/DDBJ whole genome shotgun (WGS) entry which is preliminary data.</text>
</comment>
<organism evidence="1 2">
    <name type="scientific">Colocasia esculenta</name>
    <name type="common">Wild taro</name>
    <name type="synonym">Arum esculentum</name>
    <dbReference type="NCBI Taxonomy" id="4460"/>
    <lineage>
        <taxon>Eukaryota</taxon>
        <taxon>Viridiplantae</taxon>
        <taxon>Streptophyta</taxon>
        <taxon>Embryophyta</taxon>
        <taxon>Tracheophyta</taxon>
        <taxon>Spermatophyta</taxon>
        <taxon>Magnoliopsida</taxon>
        <taxon>Liliopsida</taxon>
        <taxon>Araceae</taxon>
        <taxon>Aroideae</taxon>
        <taxon>Colocasieae</taxon>
        <taxon>Colocasia</taxon>
    </lineage>
</organism>
<proteinExistence type="predicted"/>
<keyword evidence="2" id="KW-1185">Reference proteome</keyword>
<dbReference type="AlphaFoldDB" id="A0A843XPB3"/>
<gene>
    <name evidence="1" type="ORF">Taro_054667</name>
</gene>
<evidence type="ECO:0000313" key="1">
    <source>
        <dbReference type="EMBL" id="MQM21624.1"/>
    </source>
</evidence>
<accession>A0A843XPB3</accession>
<dbReference type="Proteomes" id="UP000652761">
    <property type="component" value="Unassembled WGS sequence"/>
</dbReference>